<feature type="domain" description="Aminotransferase class I/classII large" evidence="6">
    <location>
        <begin position="33"/>
        <end position="384"/>
    </location>
</feature>
<dbReference type="GO" id="GO:0047804">
    <property type="term" value="F:cysteine-S-conjugate beta-lyase activity"/>
    <property type="evidence" value="ECO:0007669"/>
    <property type="project" value="UniProtKB-EC"/>
</dbReference>
<comment type="similarity">
    <text evidence="5">Belongs to the class-II pyridoxal-phosphate-dependent aminotransferase family. MalY/PatB cystathionine beta-lyase subfamily.</text>
</comment>
<dbReference type="PANTHER" id="PTHR43525">
    <property type="entry name" value="PROTEIN MALY"/>
    <property type="match status" value="1"/>
</dbReference>
<dbReference type="SUPFAM" id="SSF53383">
    <property type="entry name" value="PLP-dependent transferases"/>
    <property type="match status" value="1"/>
</dbReference>
<proteinExistence type="inferred from homology"/>
<dbReference type="InterPro" id="IPR051798">
    <property type="entry name" value="Class-II_PLP-Dep_Aminotrans"/>
</dbReference>
<organism evidence="7 8">
    <name type="scientific">Jeotgalibaca arthritidis</name>
    <dbReference type="NCBI Taxonomy" id="1868794"/>
    <lineage>
        <taxon>Bacteria</taxon>
        <taxon>Bacillati</taxon>
        <taxon>Bacillota</taxon>
        <taxon>Bacilli</taxon>
        <taxon>Lactobacillales</taxon>
        <taxon>Carnobacteriaceae</taxon>
        <taxon>Jeotgalibaca</taxon>
    </lineage>
</organism>
<evidence type="ECO:0000256" key="1">
    <source>
        <dbReference type="ARBA" id="ARBA00001933"/>
    </source>
</evidence>
<keyword evidence="4" id="KW-0456">Lyase</keyword>
<dbReference type="RefSeq" id="WP_166161407.1">
    <property type="nucleotide sequence ID" value="NZ_CP049740.1"/>
</dbReference>
<keyword evidence="8" id="KW-1185">Reference proteome</keyword>
<dbReference type="EC" id="4.4.1.13" evidence="2"/>
<gene>
    <name evidence="7" type="ORF">G7057_03565</name>
</gene>
<dbReference type="Gene3D" id="3.40.640.10">
    <property type="entry name" value="Type I PLP-dependent aspartate aminotransferase-like (Major domain)"/>
    <property type="match status" value="1"/>
</dbReference>
<keyword evidence="7" id="KW-0808">Transferase</keyword>
<evidence type="ECO:0000259" key="6">
    <source>
        <dbReference type="Pfam" id="PF00155"/>
    </source>
</evidence>
<dbReference type="KEGG" id="jar:G7057_03565"/>
<evidence type="ECO:0000256" key="4">
    <source>
        <dbReference type="ARBA" id="ARBA00023239"/>
    </source>
</evidence>
<evidence type="ECO:0000256" key="2">
    <source>
        <dbReference type="ARBA" id="ARBA00012224"/>
    </source>
</evidence>
<dbReference type="NCBIfam" id="TIGR04350">
    <property type="entry name" value="C_S_lyase_PatB"/>
    <property type="match status" value="1"/>
</dbReference>
<dbReference type="AlphaFoldDB" id="A0A6G7K8R5"/>
<dbReference type="EMBL" id="CP049740">
    <property type="protein sequence ID" value="QII81645.1"/>
    <property type="molecule type" value="Genomic_DNA"/>
</dbReference>
<dbReference type="PANTHER" id="PTHR43525:SF1">
    <property type="entry name" value="PROTEIN MALY"/>
    <property type="match status" value="1"/>
</dbReference>
<evidence type="ECO:0000313" key="7">
    <source>
        <dbReference type="EMBL" id="QII81645.1"/>
    </source>
</evidence>
<dbReference type="Proteomes" id="UP000501451">
    <property type="component" value="Chromosome"/>
</dbReference>
<protein>
    <recommendedName>
        <fullName evidence="2">cysteine-S-conjugate beta-lyase</fullName>
        <ecNumber evidence="2">4.4.1.13</ecNumber>
    </recommendedName>
</protein>
<name>A0A6G7K8R5_9LACT</name>
<keyword evidence="7" id="KW-0032">Aminotransferase</keyword>
<dbReference type="InterPro" id="IPR015421">
    <property type="entry name" value="PyrdxlP-dep_Trfase_major"/>
</dbReference>
<evidence type="ECO:0000313" key="8">
    <source>
        <dbReference type="Proteomes" id="UP000501451"/>
    </source>
</evidence>
<comment type="cofactor">
    <cofactor evidence="1">
        <name>pyridoxal 5'-phosphate</name>
        <dbReference type="ChEBI" id="CHEBI:597326"/>
    </cofactor>
</comment>
<evidence type="ECO:0000256" key="3">
    <source>
        <dbReference type="ARBA" id="ARBA00022898"/>
    </source>
</evidence>
<dbReference type="Pfam" id="PF00155">
    <property type="entry name" value="Aminotran_1_2"/>
    <property type="match status" value="1"/>
</dbReference>
<dbReference type="CDD" id="cd00609">
    <property type="entry name" value="AAT_like"/>
    <property type="match status" value="1"/>
</dbReference>
<dbReference type="GO" id="GO:0030170">
    <property type="term" value="F:pyridoxal phosphate binding"/>
    <property type="evidence" value="ECO:0007669"/>
    <property type="project" value="InterPro"/>
</dbReference>
<dbReference type="Gene3D" id="3.90.1150.10">
    <property type="entry name" value="Aspartate Aminotransferase, domain 1"/>
    <property type="match status" value="1"/>
</dbReference>
<reference evidence="7 8" key="1">
    <citation type="journal article" date="2017" name="Int. J. Syst. Evol. Microbiol.">
        <title>Jeotgalibaca porci sp. nov. and Jeotgalibaca arthritidis sp. nov., isolated from pigs, and emended description of the genus Jeotgalibaca.</title>
        <authorList>
            <person name="Zamora L."/>
            <person name="Perez-Sancho M."/>
            <person name="Dominguez L."/>
            <person name="Fernandez-Garayzabal J.F."/>
            <person name="Vela A.I."/>
        </authorList>
    </citation>
    <scope>NUCLEOTIDE SEQUENCE [LARGE SCALE GENOMIC DNA]</scope>
    <source>
        <strain evidence="7 8">CECT 9157</strain>
    </source>
</reference>
<sequence length="395" mass="45010">MTYDFESLVDRRGVGSVKWDQMIAWKADVSPDAVPLSIADMEFKNPPEVIEGLKAYLDDSILGYTAPYASFQKAVIDWQQKRHQWTIEADWIVHTQGIVAAFYAAIRAFSKAGDGVIVFRPVYHPFLEAILDNDRKEVNVPLIETDGYYTIDFEGFEKAAAHSDNKILLFCSPHNPVGRVWTKEELEKLADIVIKHDLFLISDEIWYDFVASGHHHHVTATIHPQLASRMISCTAPSKSFNLAGAGLSNIIIEDPDVRSRFKKEVALVRGDLINAFGYKACELAYTQSERWLDELLKVIRTNHQLVHDFFEQEFPLIKAPLPEGTYLQWLDFRALGLSNEELEQFLHEEAEFFTDEGYIFGSEGDGFERINVALPTKQLDIQLKKLKAALVRRGF</sequence>
<dbReference type="InterPro" id="IPR015422">
    <property type="entry name" value="PyrdxlP-dep_Trfase_small"/>
</dbReference>
<accession>A0A6G7K8R5</accession>
<dbReference type="InterPro" id="IPR015424">
    <property type="entry name" value="PyrdxlP-dep_Trfase"/>
</dbReference>
<dbReference type="InterPro" id="IPR004839">
    <property type="entry name" value="Aminotransferase_I/II_large"/>
</dbReference>
<dbReference type="InterPro" id="IPR027619">
    <property type="entry name" value="C-S_lyase_PatB-like"/>
</dbReference>
<evidence type="ECO:0000256" key="5">
    <source>
        <dbReference type="ARBA" id="ARBA00037974"/>
    </source>
</evidence>
<keyword evidence="3" id="KW-0663">Pyridoxal phosphate</keyword>
<dbReference type="GO" id="GO:0008483">
    <property type="term" value="F:transaminase activity"/>
    <property type="evidence" value="ECO:0007669"/>
    <property type="project" value="UniProtKB-KW"/>
</dbReference>